<gene>
    <name evidence="3" type="ORF">AFUS01_LOCUS38802</name>
</gene>
<accession>A0A8J2LCG3</accession>
<proteinExistence type="predicted"/>
<dbReference type="InterPro" id="IPR011074">
    <property type="entry name" value="CRAL/TRIO_N_dom"/>
</dbReference>
<dbReference type="GO" id="GO:0005737">
    <property type="term" value="C:cytoplasm"/>
    <property type="evidence" value="ECO:0007669"/>
    <property type="project" value="TreeGrafter"/>
</dbReference>
<feature type="domain" description="GOLD" evidence="2">
    <location>
        <begin position="250"/>
        <end position="365"/>
    </location>
</feature>
<dbReference type="Proteomes" id="UP000708208">
    <property type="component" value="Unassembled WGS sequence"/>
</dbReference>
<dbReference type="InterPro" id="IPR001251">
    <property type="entry name" value="CRAL-TRIO_dom"/>
</dbReference>
<name>A0A8J2LCG3_9HEXA</name>
<dbReference type="EMBL" id="CAJVCH010549304">
    <property type="protein sequence ID" value="CAG7828908.1"/>
    <property type="molecule type" value="Genomic_DNA"/>
</dbReference>
<organism evidence="3 4">
    <name type="scientific">Allacma fusca</name>
    <dbReference type="NCBI Taxonomy" id="39272"/>
    <lineage>
        <taxon>Eukaryota</taxon>
        <taxon>Metazoa</taxon>
        <taxon>Ecdysozoa</taxon>
        <taxon>Arthropoda</taxon>
        <taxon>Hexapoda</taxon>
        <taxon>Collembola</taxon>
        <taxon>Symphypleona</taxon>
        <taxon>Sminthuridae</taxon>
        <taxon>Allacma</taxon>
    </lineage>
</organism>
<evidence type="ECO:0000259" key="1">
    <source>
        <dbReference type="PROSITE" id="PS50191"/>
    </source>
</evidence>
<reference evidence="3" key="1">
    <citation type="submission" date="2021-06" db="EMBL/GenBank/DDBJ databases">
        <authorList>
            <person name="Hodson N. C."/>
            <person name="Mongue J. A."/>
            <person name="Jaron S. K."/>
        </authorList>
    </citation>
    <scope>NUCLEOTIDE SEQUENCE</scope>
</reference>
<evidence type="ECO:0000313" key="4">
    <source>
        <dbReference type="Proteomes" id="UP000708208"/>
    </source>
</evidence>
<comment type="caution">
    <text evidence="3">The sequence shown here is derived from an EMBL/GenBank/DDBJ whole genome shotgun (WGS) entry which is preliminary data.</text>
</comment>
<dbReference type="CDD" id="cd00170">
    <property type="entry name" value="SEC14"/>
    <property type="match status" value="1"/>
</dbReference>
<feature type="domain" description="CRAL-TRIO" evidence="1">
    <location>
        <begin position="72"/>
        <end position="251"/>
    </location>
</feature>
<keyword evidence="4" id="KW-1185">Reference proteome</keyword>
<dbReference type="OrthoDB" id="1434354at2759"/>
<dbReference type="AlphaFoldDB" id="A0A8J2LCG3"/>
<dbReference type="Pfam" id="PF00650">
    <property type="entry name" value="CRAL_TRIO"/>
    <property type="match status" value="1"/>
</dbReference>
<dbReference type="InterPro" id="IPR009038">
    <property type="entry name" value="GOLD_dom"/>
</dbReference>
<sequence>MNKFTDQEKDALQKFRNVLNDLSLPTEQQSDFYLIRWLRAREMNLKAAEEMLRASLKWRQEYDADNLLSWQAPAQFQSDFAYDMNGVDKDGAPVFIVPFGKWDIKAAVASGQKDVYLRYFIQLCERAYDVMRKISKDRPADDPVTQVTLVWDLDGFSLRQLTARGTVDAILECVKRLEANYPEMMKISFNVNAPRIFALLFALVKPLLTERTLAKIQLFGPTPTKWKSALLKIIPADQLLPAYGGTRSPSKEFMHVTGRSSGGDEGADGDMCVVTIDAGETLNIVLDVKHDNSTLNWSFRTDDFDVGFALYYKDGEQILNQERVDSHLKLQEGSYTCTKAGRYTLAFDNTYSVVRGKTLHYMLSVVSPEHDDDF</sequence>
<protein>
    <submittedName>
        <fullName evidence="3">Uncharacterized protein</fullName>
    </submittedName>
</protein>
<dbReference type="SMART" id="SM01100">
    <property type="entry name" value="CRAL_TRIO_N"/>
    <property type="match status" value="1"/>
</dbReference>
<dbReference type="InterPro" id="IPR051064">
    <property type="entry name" value="SEC14/CRAL-TRIO_domain"/>
</dbReference>
<evidence type="ECO:0000313" key="3">
    <source>
        <dbReference type="EMBL" id="CAG7828908.1"/>
    </source>
</evidence>
<dbReference type="PANTHER" id="PTHR23324:SF83">
    <property type="entry name" value="SEC14-LIKE PROTEIN 2"/>
    <property type="match status" value="1"/>
</dbReference>
<dbReference type="PROSITE" id="PS50866">
    <property type="entry name" value="GOLD"/>
    <property type="match status" value="1"/>
</dbReference>
<evidence type="ECO:0000259" key="2">
    <source>
        <dbReference type="PROSITE" id="PS50866"/>
    </source>
</evidence>
<dbReference type="PANTHER" id="PTHR23324">
    <property type="entry name" value="SEC14 RELATED PROTEIN"/>
    <property type="match status" value="1"/>
</dbReference>
<dbReference type="PROSITE" id="PS50191">
    <property type="entry name" value="CRAL_TRIO"/>
    <property type="match status" value="1"/>
</dbReference>
<dbReference type="SMART" id="SM00516">
    <property type="entry name" value="SEC14"/>
    <property type="match status" value="1"/>
</dbReference>